<evidence type="ECO:0000256" key="2">
    <source>
        <dbReference type="ARBA" id="ARBA00023002"/>
    </source>
</evidence>
<dbReference type="PANTHER" id="PTHR24322:SF736">
    <property type="entry name" value="RETINOL DEHYDROGENASE 10"/>
    <property type="match status" value="1"/>
</dbReference>
<accession>A0A6J6WUV1</accession>
<name>A0A6J6WUV1_9ZZZZ</name>
<dbReference type="Gene3D" id="3.40.50.720">
    <property type="entry name" value="NAD(P)-binding Rossmann-like Domain"/>
    <property type="match status" value="1"/>
</dbReference>
<proteinExistence type="inferred from homology"/>
<dbReference type="Pfam" id="PF00106">
    <property type="entry name" value="adh_short"/>
    <property type="match status" value="1"/>
</dbReference>
<dbReference type="InterPro" id="IPR002347">
    <property type="entry name" value="SDR_fam"/>
</dbReference>
<dbReference type="GO" id="GO:0016616">
    <property type="term" value="F:oxidoreductase activity, acting on the CH-OH group of donors, NAD or NADP as acceptor"/>
    <property type="evidence" value="ECO:0007669"/>
    <property type="project" value="TreeGrafter"/>
</dbReference>
<keyword evidence="2" id="KW-0560">Oxidoreductase</keyword>
<dbReference type="CDD" id="cd05233">
    <property type="entry name" value="SDR_c"/>
    <property type="match status" value="1"/>
</dbReference>
<feature type="domain" description="Ketoreductase" evidence="3">
    <location>
        <begin position="12"/>
        <end position="201"/>
    </location>
</feature>
<dbReference type="PRINTS" id="PR00080">
    <property type="entry name" value="SDRFAMILY"/>
</dbReference>
<gene>
    <name evidence="4" type="ORF">UFOPK2975_00397</name>
</gene>
<sequence length="334" mass="36089">MSGRFENGFDGRVAVVTGGGTGMGREMVLQLTADGCDVATCDISEENLAETAALCTAAGNKGQLITHIADVSVESDVLAFRDVVARWRQHVNLLFNNAGIAQGYSFVTGERADWDKTFAVCWFGVYYNTRAFLDLLIAAPVSHIINTSSINGFWASIGPARSHTAYSAAKFAVKGFTEALMTDLRLNAPHVHASVVMPGHIGTSIILNANKIFGREPKEMNAEQLVIERERLTKFGLDVSAASDEDLRVGLQALAEGFRDQAPMTAKDATAVILEAVRRDKWRILVGEDAKILDEMVRQDPQGAYSIEFFDRLNERGILGGLTGGLAAQPPATP</sequence>
<dbReference type="SMART" id="SM00822">
    <property type="entry name" value="PKS_KR"/>
    <property type="match status" value="1"/>
</dbReference>
<dbReference type="PRINTS" id="PR00081">
    <property type="entry name" value="GDHRDH"/>
</dbReference>
<evidence type="ECO:0000313" key="4">
    <source>
        <dbReference type="EMBL" id="CAB4788690.1"/>
    </source>
</evidence>
<dbReference type="AlphaFoldDB" id="A0A6J6WUV1"/>
<dbReference type="InterPro" id="IPR057326">
    <property type="entry name" value="KR_dom"/>
</dbReference>
<protein>
    <submittedName>
        <fullName evidence="4">Unannotated protein</fullName>
    </submittedName>
</protein>
<dbReference type="SUPFAM" id="SSF51735">
    <property type="entry name" value="NAD(P)-binding Rossmann-fold domains"/>
    <property type="match status" value="1"/>
</dbReference>
<dbReference type="InterPro" id="IPR036291">
    <property type="entry name" value="NAD(P)-bd_dom_sf"/>
</dbReference>
<dbReference type="EMBL" id="CAFAAG010000017">
    <property type="protein sequence ID" value="CAB4788690.1"/>
    <property type="molecule type" value="Genomic_DNA"/>
</dbReference>
<dbReference type="PANTHER" id="PTHR24322">
    <property type="entry name" value="PKSB"/>
    <property type="match status" value="1"/>
</dbReference>
<comment type="similarity">
    <text evidence="1">Belongs to the short-chain dehydrogenases/reductases (SDR) family.</text>
</comment>
<reference evidence="4" key="1">
    <citation type="submission" date="2020-05" db="EMBL/GenBank/DDBJ databases">
        <authorList>
            <person name="Chiriac C."/>
            <person name="Salcher M."/>
            <person name="Ghai R."/>
            <person name="Kavagutti S V."/>
        </authorList>
    </citation>
    <scope>NUCLEOTIDE SEQUENCE</scope>
</reference>
<evidence type="ECO:0000259" key="3">
    <source>
        <dbReference type="SMART" id="SM00822"/>
    </source>
</evidence>
<organism evidence="4">
    <name type="scientific">freshwater metagenome</name>
    <dbReference type="NCBI Taxonomy" id="449393"/>
    <lineage>
        <taxon>unclassified sequences</taxon>
        <taxon>metagenomes</taxon>
        <taxon>ecological metagenomes</taxon>
    </lineage>
</organism>
<evidence type="ECO:0000256" key="1">
    <source>
        <dbReference type="ARBA" id="ARBA00006484"/>
    </source>
</evidence>